<dbReference type="GO" id="GO:0005829">
    <property type="term" value="C:cytosol"/>
    <property type="evidence" value="ECO:0007669"/>
    <property type="project" value="TreeGrafter"/>
</dbReference>
<evidence type="ECO:0000256" key="1">
    <source>
        <dbReference type="ARBA" id="ARBA00022676"/>
    </source>
</evidence>
<evidence type="ECO:0000313" key="3">
    <source>
        <dbReference type="EMBL" id="BDD09276.1"/>
    </source>
</evidence>
<keyword evidence="2" id="KW-0808">Transferase</keyword>
<organism evidence="3 4">
    <name type="scientific">Fulvitalea axinellae</name>
    <dbReference type="NCBI Taxonomy" id="1182444"/>
    <lineage>
        <taxon>Bacteria</taxon>
        <taxon>Pseudomonadati</taxon>
        <taxon>Bacteroidota</taxon>
        <taxon>Cytophagia</taxon>
        <taxon>Cytophagales</taxon>
        <taxon>Persicobacteraceae</taxon>
        <taxon>Fulvitalea</taxon>
    </lineage>
</organism>
<dbReference type="KEGG" id="fax:FUAX_17080"/>
<accession>A0AAU9CAT5</accession>
<dbReference type="SUPFAM" id="SSF53756">
    <property type="entry name" value="UDP-Glycosyltransferase/glycogen phosphorylase"/>
    <property type="match status" value="1"/>
</dbReference>
<gene>
    <name evidence="3" type="ORF">FUAX_17080</name>
</gene>
<name>A0AAU9CAT5_9BACT</name>
<dbReference type="Proteomes" id="UP001348817">
    <property type="component" value="Chromosome"/>
</dbReference>
<dbReference type="GO" id="GO:0009244">
    <property type="term" value="P:lipopolysaccharide core region biosynthetic process"/>
    <property type="evidence" value="ECO:0007669"/>
    <property type="project" value="TreeGrafter"/>
</dbReference>
<protein>
    <submittedName>
        <fullName evidence="3">ADP-heptose--LPS heptosyltransferase II</fullName>
    </submittedName>
</protein>
<dbReference type="GO" id="GO:0008713">
    <property type="term" value="F:ADP-heptose-lipopolysaccharide heptosyltransferase activity"/>
    <property type="evidence" value="ECO:0007669"/>
    <property type="project" value="TreeGrafter"/>
</dbReference>
<dbReference type="Pfam" id="PF01075">
    <property type="entry name" value="Glyco_transf_9"/>
    <property type="match status" value="1"/>
</dbReference>
<dbReference type="RefSeq" id="WP_338394486.1">
    <property type="nucleotide sequence ID" value="NZ_AP025314.1"/>
</dbReference>
<reference evidence="3 4" key="1">
    <citation type="submission" date="2021-12" db="EMBL/GenBank/DDBJ databases">
        <title>Genome sequencing of bacteria with rrn-lacking chromosome and rrn-plasmid.</title>
        <authorList>
            <person name="Anda M."/>
            <person name="Iwasaki W."/>
        </authorList>
    </citation>
    <scope>NUCLEOTIDE SEQUENCE [LARGE SCALE GENOMIC DNA]</scope>
    <source>
        <strain evidence="3 4">DSM 100852</strain>
    </source>
</reference>
<keyword evidence="1" id="KW-0328">Glycosyltransferase</keyword>
<dbReference type="PANTHER" id="PTHR30160">
    <property type="entry name" value="TETRAACYLDISACCHARIDE 4'-KINASE-RELATED"/>
    <property type="match status" value="1"/>
</dbReference>
<proteinExistence type="predicted"/>
<sequence length="344" mass="38571">MKNRAPYKILVVQTAFIGDAILASAILEKLHEHYPDAYIDYLVRKGNEGLFKGHPFIRETIVFDKKNGKYKNFLQLIGKIRDNKYDLLFNAQRFLTTGLITAFSGAGVTVGFDKNPMSFLFSKKIKHTISAYQEGDSETTVHETDRNHALISEFTDEKTAKPRLYPTESDFDAVEKFKQGKYICMAPTSVWFTKQFPKDKWAELLGALPNDFNVYLLGAPSDKEECQAIIEVSDNKNITNLAGELSLLQSAALMKDAKMNYVNDSAPMHLCSSVDAPVCAIYCSTIPGFGFGPLSDESYIVETKEKLKCRPCGLHGHKACPEGHFKCAYGIDKNNLLQVLHKRS</sequence>
<dbReference type="InterPro" id="IPR002201">
    <property type="entry name" value="Glyco_trans_9"/>
</dbReference>
<evidence type="ECO:0000256" key="2">
    <source>
        <dbReference type="ARBA" id="ARBA00022679"/>
    </source>
</evidence>
<dbReference type="InterPro" id="IPR051199">
    <property type="entry name" value="LPS_LOS_Heptosyltrfase"/>
</dbReference>
<dbReference type="EMBL" id="AP025314">
    <property type="protein sequence ID" value="BDD09276.1"/>
    <property type="molecule type" value="Genomic_DNA"/>
</dbReference>
<dbReference type="AlphaFoldDB" id="A0AAU9CAT5"/>
<evidence type="ECO:0000313" key="4">
    <source>
        <dbReference type="Proteomes" id="UP001348817"/>
    </source>
</evidence>
<keyword evidence="4" id="KW-1185">Reference proteome</keyword>
<dbReference type="CDD" id="cd03789">
    <property type="entry name" value="GT9_LPS_heptosyltransferase"/>
    <property type="match status" value="1"/>
</dbReference>
<dbReference type="PANTHER" id="PTHR30160:SF1">
    <property type="entry name" value="LIPOPOLYSACCHARIDE 1,2-N-ACETYLGLUCOSAMINETRANSFERASE-RELATED"/>
    <property type="match status" value="1"/>
</dbReference>
<dbReference type="Gene3D" id="3.40.50.2000">
    <property type="entry name" value="Glycogen Phosphorylase B"/>
    <property type="match status" value="2"/>
</dbReference>